<protein>
    <submittedName>
        <fullName evidence="1">Uncharacterized protein</fullName>
    </submittedName>
</protein>
<evidence type="ECO:0000313" key="2">
    <source>
        <dbReference type="Proteomes" id="UP001244552"/>
    </source>
</evidence>
<keyword evidence="2" id="KW-1185">Reference proteome</keyword>
<evidence type="ECO:0000313" key="1">
    <source>
        <dbReference type="EMBL" id="MDQ0537149.1"/>
    </source>
</evidence>
<organism evidence="1 2">
    <name type="scientific">Azospirillum picis</name>
    <dbReference type="NCBI Taxonomy" id="488438"/>
    <lineage>
        <taxon>Bacteria</taxon>
        <taxon>Pseudomonadati</taxon>
        <taxon>Pseudomonadota</taxon>
        <taxon>Alphaproteobacteria</taxon>
        <taxon>Rhodospirillales</taxon>
        <taxon>Azospirillaceae</taxon>
        <taxon>Azospirillum</taxon>
    </lineage>
</organism>
<dbReference type="Proteomes" id="UP001244552">
    <property type="component" value="Unassembled WGS sequence"/>
</dbReference>
<gene>
    <name evidence="1" type="ORF">QO018_006049</name>
</gene>
<proteinExistence type="predicted"/>
<dbReference type="EMBL" id="JAUSVU010000039">
    <property type="protein sequence ID" value="MDQ0537149.1"/>
    <property type="molecule type" value="Genomic_DNA"/>
</dbReference>
<accession>A0ABU0MVD7</accession>
<sequence>MTPTASTARADIVAERMRQQSHEGFTPSEDDQYVRGELELAALTYIHQAETHFRLPEAAYRATKSGALWPWAESRWRPHSVRHDLVRAGALLLAELDRRFRAGQTDGCLLLADAIDRVVVRIDRFEYGGPPIPWTSPHECLLLLVLAGPVDLTEADVAAWTQGQREEAADWSAKVYAVGGDLAAAPPMPAYVRMKTPDESRVICANCGHVGPNPPAPALSCCPERRPVPIDSDAGRVAAYTFEPAAVDLVGELRLGMTRLAAIKAKAEAQRRHRLPL</sequence>
<reference evidence="1 2" key="1">
    <citation type="submission" date="2023-07" db="EMBL/GenBank/DDBJ databases">
        <title>Genomic Encyclopedia of Type Strains, Phase IV (KMG-IV): sequencing the most valuable type-strain genomes for metagenomic binning, comparative biology and taxonomic classification.</title>
        <authorList>
            <person name="Goeker M."/>
        </authorList>
    </citation>
    <scope>NUCLEOTIDE SEQUENCE [LARGE SCALE GENOMIC DNA]</scope>
    <source>
        <strain evidence="1 2">DSM 19922</strain>
    </source>
</reference>
<name>A0ABU0MVD7_9PROT</name>
<dbReference type="RefSeq" id="WP_209990809.1">
    <property type="nucleotide sequence ID" value="NZ_JAGINO010000037.1"/>
</dbReference>
<comment type="caution">
    <text evidence="1">The sequence shown here is derived from an EMBL/GenBank/DDBJ whole genome shotgun (WGS) entry which is preliminary data.</text>
</comment>